<dbReference type="AlphaFoldDB" id="A0A366F0U3"/>
<dbReference type="EMBL" id="QNRK01000028">
    <property type="protein sequence ID" value="RBP07349.1"/>
    <property type="molecule type" value="Genomic_DNA"/>
</dbReference>
<comment type="caution">
    <text evidence="2">The sequence shown here is derived from an EMBL/GenBank/DDBJ whole genome shotgun (WGS) entry which is preliminary data.</text>
</comment>
<evidence type="ECO:0000313" key="2">
    <source>
        <dbReference type="EMBL" id="RBP07349.1"/>
    </source>
</evidence>
<reference evidence="2 3" key="1">
    <citation type="submission" date="2018-06" db="EMBL/GenBank/DDBJ databases">
        <title>Genomic Encyclopedia of Type Strains, Phase IV (KMG-IV): sequencing the most valuable type-strain genomes for metagenomic binning, comparative biology and taxonomic classification.</title>
        <authorList>
            <person name="Goeker M."/>
        </authorList>
    </citation>
    <scope>NUCLEOTIDE SEQUENCE [LARGE SCALE GENOMIC DNA]</scope>
    <source>
        <strain evidence="2 3">DSM 24875</strain>
    </source>
</reference>
<organism evidence="2 3">
    <name type="scientific">Roseiarcus fermentans</name>
    <dbReference type="NCBI Taxonomy" id="1473586"/>
    <lineage>
        <taxon>Bacteria</taxon>
        <taxon>Pseudomonadati</taxon>
        <taxon>Pseudomonadota</taxon>
        <taxon>Alphaproteobacteria</taxon>
        <taxon>Hyphomicrobiales</taxon>
        <taxon>Roseiarcaceae</taxon>
        <taxon>Roseiarcus</taxon>
    </lineage>
</organism>
<dbReference type="Pfam" id="PF06693">
    <property type="entry name" value="DUF1190"/>
    <property type="match status" value="1"/>
</dbReference>
<dbReference type="OrthoDB" id="8160435at2"/>
<evidence type="ECO:0000313" key="3">
    <source>
        <dbReference type="Proteomes" id="UP000253529"/>
    </source>
</evidence>
<gene>
    <name evidence="2" type="ORF">DFR50_12874</name>
</gene>
<dbReference type="Proteomes" id="UP000253529">
    <property type="component" value="Unassembled WGS sequence"/>
</dbReference>
<protein>
    <submittedName>
        <fullName evidence="2">Uncharacterized protein DUF1190</fullName>
    </submittedName>
</protein>
<evidence type="ECO:0000256" key="1">
    <source>
        <dbReference type="SAM" id="MobiDB-lite"/>
    </source>
</evidence>
<dbReference type="InterPro" id="IPR009576">
    <property type="entry name" value="Biofilm_formation_YgiB"/>
</dbReference>
<sequence length="229" mass="24775">MKRSLIGGPLRAERHRIACTFHTRPAALASSIGVGLLSWGVACGWAFDLQPTVYLNADVCRASHALTDGECAQAYANAKAEFDEKAPKFPTRAACERHFRHCMIGDLAGDRRTMTFIPLMRGFRIESGRTRQALPVVEGREAETLFRPRAVNRVDSAVSATRSAEAQKTWKALSSAAIAGARPQGGAATPGYGDDEGEASGAIQSYPVPAPMLQDMLNRERLYGLGQKQ</sequence>
<accession>A0A366F0U3</accession>
<feature type="region of interest" description="Disordered" evidence="1">
    <location>
        <begin position="181"/>
        <end position="203"/>
    </location>
</feature>
<name>A0A366F0U3_9HYPH</name>
<keyword evidence="3" id="KW-1185">Reference proteome</keyword>
<proteinExistence type="predicted"/>